<evidence type="ECO:0000256" key="3">
    <source>
        <dbReference type="SAM" id="SignalP"/>
    </source>
</evidence>
<feature type="active site" evidence="2">
    <location>
        <position position="179"/>
    </location>
</feature>
<comment type="similarity">
    <text evidence="1">Belongs to the peptidase A1 family.</text>
</comment>
<accession>A0A0C3S8S6</accession>
<dbReference type="FunFam" id="2.40.70.10:FF:000008">
    <property type="entry name" value="Cathepsin D"/>
    <property type="match status" value="1"/>
</dbReference>
<feature type="domain" description="Peptidase A1" evidence="4">
    <location>
        <begin position="161"/>
        <end position="480"/>
    </location>
</feature>
<dbReference type="InterPro" id="IPR021109">
    <property type="entry name" value="Peptidase_aspartic_dom_sf"/>
</dbReference>
<feature type="signal peptide" evidence="3">
    <location>
        <begin position="1"/>
        <end position="19"/>
    </location>
</feature>
<organism evidence="5 6">
    <name type="scientific">Phlebiopsis gigantea (strain 11061_1 CR5-6)</name>
    <name type="common">White-rot fungus</name>
    <name type="synonym">Peniophora gigantea</name>
    <dbReference type="NCBI Taxonomy" id="745531"/>
    <lineage>
        <taxon>Eukaryota</taxon>
        <taxon>Fungi</taxon>
        <taxon>Dikarya</taxon>
        <taxon>Basidiomycota</taxon>
        <taxon>Agaricomycotina</taxon>
        <taxon>Agaricomycetes</taxon>
        <taxon>Polyporales</taxon>
        <taxon>Phanerochaetaceae</taxon>
        <taxon>Phlebiopsis</taxon>
    </lineage>
</organism>
<dbReference type="InterPro" id="IPR033121">
    <property type="entry name" value="PEPTIDASE_A1"/>
</dbReference>
<name>A0A0C3S8S6_PHLG1</name>
<dbReference type="AlphaFoldDB" id="A0A0C3S8S6"/>
<dbReference type="InterPro" id="IPR001461">
    <property type="entry name" value="Aspartic_peptidase_A1"/>
</dbReference>
<dbReference type="HOGENOM" id="CLU_013253_1_4_1"/>
<evidence type="ECO:0000313" key="5">
    <source>
        <dbReference type="EMBL" id="KIP05595.1"/>
    </source>
</evidence>
<reference evidence="5 6" key="1">
    <citation type="journal article" date="2014" name="PLoS Genet.">
        <title>Analysis of the Phlebiopsis gigantea genome, transcriptome and secretome provides insight into its pioneer colonization strategies of wood.</title>
        <authorList>
            <person name="Hori C."/>
            <person name="Ishida T."/>
            <person name="Igarashi K."/>
            <person name="Samejima M."/>
            <person name="Suzuki H."/>
            <person name="Master E."/>
            <person name="Ferreira P."/>
            <person name="Ruiz-Duenas F.J."/>
            <person name="Held B."/>
            <person name="Canessa P."/>
            <person name="Larrondo L.F."/>
            <person name="Schmoll M."/>
            <person name="Druzhinina I.S."/>
            <person name="Kubicek C.P."/>
            <person name="Gaskell J.A."/>
            <person name="Kersten P."/>
            <person name="St John F."/>
            <person name="Glasner J."/>
            <person name="Sabat G."/>
            <person name="Splinter BonDurant S."/>
            <person name="Syed K."/>
            <person name="Yadav J."/>
            <person name="Mgbeahuruike A.C."/>
            <person name="Kovalchuk A."/>
            <person name="Asiegbu F.O."/>
            <person name="Lackner G."/>
            <person name="Hoffmeister D."/>
            <person name="Rencoret J."/>
            <person name="Gutierrez A."/>
            <person name="Sun H."/>
            <person name="Lindquist E."/>
            <person name="Barry K."/>
            <person name="Riley R."/>
            <person name="Grigoriev I.V."/>
            <person name="Henrissat B."/>
            <person name="Kues U."/>
            <person name="Berka R.M."/>
            <person name="Martinez A.T."/>
            <person name="Covert S.F."/>
            <person name="Blanchette R.A."/>
            <person name="Cullen D."/>
        </authorList>
    </citation>
    <scope>NUCLEOTIDE SEQUENCE [LARGE SCALE GENOMIC DNA]</scope>
    <source>
        <strain evidence="5 6">11061_1 CR5-6</strain>
    </source>
</reference>
<dbReference type="GO" id="GO:0004190">
    <property type="term" value="F:aspartic-type endopeptidase activity"/>
    <property type="evidence" value="ECO:0007669"/>
    <property type="project" value="InterPro"/>
</dbReference>
<dbReference type="InterPro" id="IPR034164">
    <property type="entry name" value="Pepsin-like_dom"/>
</dbReference>
<dbReference type="STRING" id="745531.A0A0C3S8S6"/>
<keyword evidence="6" id="KW-1185">Reference proteome</keyword>
<evidence type="ECO:0000259" key="4">
    <source>
        <dbReference type="PROSITE" id="PS51767"/>
    </source>
</evidence>
<dbReference type="Pfam" id="PF00026">
    <property type="entry name" value="Asp"/>
    <property type="match status" value="1"/>
</dbReference>
<dbReference type="Gene3D" id="2.40.70.10">
    <property type="entry name" value="Acid Proteases"/>
    <property type="match status" value="2"/>
</dbReference>
<protein>
    <recommendedName>
        <fullName evidence="4">Peptidase A1 domain-containing protein</fullName>
    </recommendedName>
</protein>
<dbReference type="PROSITE" id="PS51767">
    <property type="entry name" value="PEPTIDASE_A1"/>
    <property type="match status" value="1"/>
</dbReference>
<evidence type="ECO:0000313" key="6">
    <source>
        <dbReference type="Proteomes" id="UP000053257"/>
    </source>
</evidence>
<dbReference type="PANTHER" id="PTHR47966:SF51">
    <property type="entry name" value="BETA-SITE APP-CLEAVING ENZYME, ISOFORM A-RELATED"/>
    <property type="match status" value="1"/>
</dbReference>
<dbReference type="SUPFAM" id="SSF50630">
    <property type="entry name" value="Acid proteases"/>
    <property type="match status" value="1"/>
</dbReference>
<dbReference type="CDD" id="cd05471">
    <property type="entry name" value="pepsin_like"/>
    <property type="match status" value="1"/>
</dbReference>
<dbReference type="EMBL" id="KN840539">
    <property type="protein sequence ID" value="KIP05595.1"/>
    <property type="molecule type" value="Genomic_DNA"/>
</dbReference>
<dbReference type="OrthoDB" id="2747330at2759"/>
<feature type="chain" id="PRO_5002169717" description="Peptidase A1 domain-containing protein" evidence="3">
    <location>
        <begin position="20"/>
        <end position="487"/>
    </location>
</feature>
<feature type="active site" evidence="2">
    <location>
        <position position="368"/>
    </location>
</feature>
<dbReference type="GO" id="GO:0006508">
    <property type="term" value="P:proteolysis"/>
    <property type="evidence" value="ECO:0007669"/>
    <property type="project" value="InterPro"/>
</dbReference>
<gene>
    <name evidence="5" type="ORF">PHLGIDRAFT_489683</name>
</gene>
<proteinExistence type="inferred from homology"/>
<evidence type="ECO:0000256" key="1">
    <source>
        <dbReference type="ARBA" id="ARBA00007447"/>
    </source>
</evidence>
<dbReference type="Proteomes" id="UP000053257">
    <property type="component" value="Unassembled WGS sequence"/>
</dbReference>
<evidence type="ECO:0000256" key="2">
    <source>
        <dbReference type="PIRSR" id="PIRSR601461-1"/>
    </source>
</evidence>
<keyword evidence="3" id="KW-0732">Signal</keyword>
<dbReference type="PRINTS" id="PR00792">
    <property type="entry name" value="PEPSIN"/>
</dbReference>
<sequence>MSVHIAILSSLLAIGGTSASPVESKRGRRHLTANLRRNSLAHRQAAAALQGSSQPLTFDASLARMEIQGLVSKYSKAADFLNGIDLNADTHPAAGYGAFNDTPINAYFQNTTKASLISQLPQLAARAADVEPIIGLPNGSYASFDIAPLTDDVVAGMDMAYYGPLRFGTPAQELAVSVDTGSADLWVPVACPGCSNAQFDAAASSTYRNTGRRVSVTYGAGRVVGTVAQDTVAVGALSVGAQSFVAVRSESQDFMDYASSGLVGLAFGSISRTGAPTFFESLLAEHKLAAGIFSTHLTRGAADGSEICFGCYDLTKTTGPIQWHSLVTKASKSLFPPPAVLTHPHADILDDRHGRPRGGQSTHGPAIDTGSSLVLVADTIAQQLYALIPGAQDASAEYGSGFYTYPCATPAAVALVLAGLPFAIHEDDFNLGRLSEDSDDCVGGVVGVSSDYGLPANLPLLTAFIGYVTFDYAGSRIGLAPSINNRR</sequence>
<dbReference type="PANTHER" id="PTHR47966">
    <property type="entry name" value="BETA-SITE APP-CLEAVING ENZYME, ISOFORM A-RELATED"/>
    <property type="match status" value="1"/>
</dbReference>